<feature type="transmembrane region" description="Helical" evidence="7">
    <location>
        <begin position="261"/>
        <end position="284"/>
    </location>
</feature>
<name>A0ABQ2EZG9_9DEIO</name>
<dbReference type="EMBL" id="BMPP01000014">
    <property type="protein sequence ID" value="GGK35002.1"/>
    <property type="molecule type" value="Genomic_DNA"/>
</dbReference>
<evidence type="ECO:0000256" key="7">
    <source>
        <dbReference type="SAM" id="Phobius"/>
    </source>
</evidence>
<dbReference type="Pfam" id="PF07690">
    <property type="entry name" value="MFS_1"/>
    <property type="match status" value="1"/>
</dbReference>
<dbReference type="SUPFAM" id="SSF103473">
    <property type="entry name" value="MFS general substrate transporter"/>
    <property type="match status" value="1"/>
</dbReference>
<gene>
    <name evidence="8" type="ORF">GCM10008955_31200</name>
</gene>
<feature type="transmembrane region" description="Helical" evidence="7">
    <location>
        <begin position="93"/>
        <end position="113"/>
    </location>
</feature>
<feature type="transmembrane region" description="Helical" evidence="7">
    <location>
        <begin position="30"/>
        <end position="53"/>
    </location>
</feature>
<keyword evidence="6 7" id="KW-0472">Membrane</keyword>
<keyword evidence="9" id="KW-1185">Reference proteome</keyword>
<keyword evidence="3" id="KW-0813">Transport</keyword>
<dbReference type="PANTHER" id="PTHR23514">
    <property type="entry name" value="BYPASS OF STOP CODON PROTEIN 6"/>
    <property type="match status" value="1"/>
</dbReference>
<comment type="caution">
    <text evidence="8">The sequence shown here is derived from an EMBL/GenBank/DDBJ whole genome shotgun (WGS) entry which is preliminary data.</text>
</comment>
<evidence type="ECO:0000313" key="8">
    <source>
        <dbReference type="EMBL" id="GGK35002.1"/>
    </source>
</evidence>
<feature type="transmembrane region" description="Helical" evidence="7">
    <location>
        <begin position="59"/>
        <end position="81"/>
    </location>
</feature>
<evidence type="ECO:0000256" key="1">
    <source>
        <dbReference type="ARBA" id="ARBA00004127"/>
    </source>
</evidence>
<dbReference type="Proteomes" id="UP000647587">
    <property type="component" value="Unassembled WGS sequence"/>
</dbReference>
<feature type="transmembrane region" description="Helical" evidence="7">
    <location>
        <begin position="214"/>
        <end position="231"/>
    </location>
</feature>
<comment type="subcellular location">
    <subcellularLocation>
        <location evidence="1">Endomembrane system</location>
        <topology evidence="1">Multi-pass membrane protein</topology>
    </subcellularLocation>
</comment>
<reference evidence="9" key="1">
    <citation type="journal article" date="2019" name="Int. J. Syst. Evol. Microbiol.">
        <title>The Global Catalogue of Microorganisms (GCM) 10K type strain sequencing project: providing services to taxonomists for standard genome sequencing and annotation.</title>
        <authorList>
            <consortium name="The Broad Institute Genomics Platform"/>
            <consortium name="The Broad Institute Genome Sequencing Center for Infectious Disease"/>
            <person name="Wu L."/>
            <person name="Ma J."/>
        </authorList>
    </citation>
    <scope>NUCLEOTIDE SEQUENCE [LARGE SCALE GENOMIC DNA]</scope>
    <source>
        <strain evidence="9">JCM 30331</strain>
    </source>
</reference>
<evidence type="ECO:0000256" key="5">
    <source>
        <dbReference type="ARBA" id="ARBA00022989"/>
    </source>
</evidence>
<organism evidence="8 9">
    <name type="scientific">Deinococcus malanensis</name>
    <dbReference type="NCBI Taxonomy" id="1706855"/>
    <lineage>
        <taxon>Bacteria</taxon>
        <taxon>Thermotogati</taxon>
        <taxon>Deinococcota</taxon>
        <taxon>Deinococci</taxon>
        <taxon>Deinococcales</taxon>
        <taxon>Deinococcaceae</taxon>
        <taxon>Deinococcus</taxon>
    </lineage>
</organism>
<evidence type="ECO:0000256" key="6">
    <source>
        <dbReference type="ARBA" id="ARBA00023136"/>
    </source>
</evidence>
<dbReference type="InterPro" id="IPR036259">
    <property type="entry name" value="MFS_trans_sf"/>
</dbReference>
<dbReference type="Gene3D" id="1.20.1250.20">
    <property type="entry name" value="MFS general substrate transporter like domains"/>
    <property type="match status" value="2"/>
</dbReference>
<evidence type="ECO:0000313" key="9">
    <source>
        <dbReference type="Proteomes" id="UP000647587"/>
    </source>
</evidence>
<feature type="transmembrane region" description="Helical" evidence="7">
    <location>
        <begin position="119"/>
        <end position="139"/>
    </location>
</feature>
<evidence type="ECO:0000256" key="4">
    <source>
        <dbReference type="ARBA" id="ARBA00022692"/>
    </source>
</evidence>
<dbReference type="PANTHER" id="PTHR23514:SF3">
    <property type="entry name" value="BYPASS OF STOP CODON PROTEIN 6"/>
    <property type="match status" value="1"/>
</dbReference>
<feature type="transmembrane region" description="Helical" evidence="7">
    <location>
        <begin position="324"/>
        <end position="342"/>
    </location>
</feature>
<feature type="transmembrane region" description="Helical" evidence="7">
    <location>
        <begin position="238"/>
        <end position="255"/>
    </location>
</feature>
<evidence type="ECO:0000256" key="2">
    <source>
        <dbReference type="ARBA" id="ARBA00008335"/>
    </source>
</evidence>
<accession>A0ABQ2EZG9</accession>
<keyword evidence="5 7" id="KW-1133">Transmembrane helix</keyword>
<keyword evidence="4 7" id="KW-0812">Transmembrane</keyword>
<dbReference type="InterPro" id="IPR011701">
    <property type="entry name" value="MFS"/>
</dbReference>
<sequence>MPLGALGLLASFATAGYLTASFLSGRILRVLPIGSMLALSTLAAALALLGFALTSYWPVLLAFSFIAGLGGGAIDAGLNAYGAVHFSARTLNWLHASWGLGTTMGPLIVTGVLTSGNVWRWSYVIVGGTQLLLALTFFFTRQRWVDGVKASEAHTPPVPAARTRDTLRRPVVWLGMLTCFLYGGVEVATAQWSYSLLTLGRAVPETTAGLYVSLYWGSLMAGRILFGVVAHRVSLVSTLRWCLIASVAGAVLFWLEPTQWLSTAGLMMLGLFFAPIFASLISLTPMRVGAAHANSAIGFQIAAGGLGGAALTALIGVITRWAGLEAIGFSIVIAAVLLLAVYEGLTRAGRQEPVLETVPG</sequence>
<protein>
    <submittedName>
        <fullName evidence="8">MFS transporter</fullName>
    </submittedName>
</protein>
<feature type="transmembrane region" description="Helical" evidence="7">
    <location>
        <begin position="296"/>
        <end position="318"/>
    </location>
</feature>
<proteinExistence type="inferred from homology"/>
<evidence type="ECO:0000256" key="3">
    <source>
        <dbReference type="ARBA" id="ARBA00022448"/>
    </source>
</evidence>
<dbReference type="InterPro" id="IPR051788">
    <property type="entry name" value="MFS_Transporter"/>
</dbReference>
<feature type="transmembrane region" description="Helical" evidence="7">
    <location>
        <begin position="6"/>
        <end position="23"/>
    </location>
</feature>
<feature type="transmembrane region" description="Helical" evidence="7">
    <location>
        <begin position="171"/>
        <end position="194"/>
    </location>
</feature>
<comment type="similarity">
    <text evidence="2">Belongs to the major facilitator superfamily.</text>
</comment>